<evidence type="ECO:0000256" key="1">
    <source>
        <dbReference type="SAM" id="MobiDB-lite"/>
    </source>
</evidence>
<dbReference type="InParanoid" id="A0A804NN49"/>
<dbReference type="EnsemblPlants" id="Zm00001eb173010_T001">
    <property type="protein sequence ID" value="Zm00001eb173010_P001"/>
    <property type="gene ID" value="Zm00001eb173010"/>
</dbReference>
<proteinExistence type="predicted"/>
<reference evidence="2" key="3">
    <citation type="submission" date="2021-05" db="UniProtKB">
        <authorList>
            <consortium name="EnsemblPlants"/>
        </authorList>
    </citation>
    <scope>IDENTIFICATION</scope>
    <source>
        <strain evidence="2">cv. B73</strain>
    </source>
</reference>
<reference evidence="3" key="1">
    <citation type="journal article" date="2009" name="Science">
        <title>The B73 maize genome: complexity, diversity, and dynamics.</title>
        <authorList>
            <person name="Schnable P.S."/>
            <person name="Ware D."/>
            <person name="Fulton R.S."/>
            <person name="Stein J.C."/>
            <person name="Wei F."/>
            <person name="Pasternak S."/>
            <person name="Liang C."/>
            <person name="Zhang J."/>
            <person name="Fulton L."/>
            <person name="Graves T.A."/>
            <person name="Minx P."/>
            <person name="Reily A.D."/>
            <person name="Courtney L."/>
            <person name="Kruchowski S.S."/>
            <person name="Tomlinson C."/>
            <person name="Strong C."/>
            <person name="Delehaunty K."/>
            <person name="Fronick C."/>
            <person name="Courtney B."/>
            <person name="Rock S.M."/>
            <person name="Belter E."/>
            <person name="Du F."/>
            <person name="Kim K."/>
            <person name="Abbott R.M."/>
            <person name="Cotton M."/>
            <person name="Levy A."/>
            <person name="Marchetto P."/>
            <person name="Ochoa K."/>
            <person name="Jackson S.M."/>
            <person name="Gillam B."/>
            <person name="Chen W."/>
            <person name="Yan L."/>
            <person name="Higginbotham J."/>
            <person name="Cardenas M."/>
            <person name="Waligorski J."/>
            <person name="Applebaum E."/>
            <person name="Phelps L."/>
            <person name="Falcone J."/>
            <person name="Kanchi K."/>
            <person name="Thane T."/>
            <person name="Scimone A."/>
            <person name="Thane N."/>
            <person name="Henke J."/>
            <person name="Wang T."/>
            <person name="Ruppert J."/>
            <person name="Shah N."/>
            <person name="Rotter K."/>
            <person name="Hodges J."/>
            <person name="Ingenthron E."/>
            <person name="Cordes M."/>
            <person name="Kohlberg S."/>
            <person name="Sgro J."/>
            <person name="Delgado B."/>
            <person name="Mead K."/>
            <person name="Chinwalla A."/>
            <person name="Leonard S."/>
            <person name="Crouse K."/>
            <person name="Collura K."/>
            <person name="Kudrna D."/>
            <person name="Currie J."/>
            <person name="He R."/>
            <person name="Angelova A."/>
            <person name="Rajasekar S."/>
            <person name="Mueller T."/>
            <person name="Lomeli R."/>
            <person name="Scara G."/>
            <person name="Ko A."/>
            <person name="Delaney K."/>
            <person name="Wissotski M."/>
            <person name="Lopez G."/>
            <person name="Campos D."/>
            <person name="Braidotti M."/>
            <person name="Ashley E."/>
            <person name="Golser W."/>
            <person name="Kim H."/>
            <person name="Lee S."/>
            <person name="Lin J."/>
            <person name="Dujmic Z."/>
            <person name="Kim W."/>
            <person name="Talag J."/>
            <person name="Zuccolo A."/>
            <person name="Fan C."/>
            <person name="Sebastian A."/>
            <person name="Kramer M."/>
            <person name="Spiegel L."/>
            <person name="Nascimento L."/>
            <person name="Zutavern T."/>
            <person name="Miller B."/>
            <person name="Ambroise C."/>
            <person name="Muller S."/>
            <person name="Spooner W."/>
            <person name="Narechania A."/>
            <person name="Ren L."/>
            <person name="Wei S."/>
            <person name="Kumari S."/>
            <person name="Faga B."/>
            <person name="Levy M.J."/>
            <person name="McMahan L."/>
            <person name="Van Buren P."/>
            <person name="Vaughn M.W."/>
            <person name="Ying K."/>
            <person name="Yeh C.-T."/>
            <person name="Emrich S.J."/>
            <person name="Jia Y."/>
            <person name="Kalyanaraman A."/>
            <person name="Hsia A.-P."/>
            <person name="Barbazuk W.B."/>
            <person name="Baucom R.S."/>
            <person name="Brutnell T.P."/>
            <person name="Carpita N.C."/>
            <person name="Chaparro C."/>
            <person name="Chia J.-M."/>
            <person name="Deragon J.-M."/>
            <person name="Estill J.C."/>
            <person name="Fu Y."/>
            <person name="Jeddeloh J.A."/>
            <person name="Han Y."/>
            <person name="Lee H."/>
            <person name="Li P."/>
            <person name="Lisch D.R."/>
            <person name="Liu S."/>
            <person name="Liu Z."/>
            <person name="Nagel D.H."/>
            <person name="McCann M.C."/>
            <person name="SanMiguel P."/>
            <person name="Myers A.M."/>
            <person name="Nettleton D."/>
            <person name="Nguyen J."/>
            <person name="Penning B.W."/>
            <person name="Ponnala L."/>
            <person name="Schneider K.L."/>
            <person name="Schwartz D.C."/>
            <person name="Sharma A."/>
            <person name="Soderlund C."/>
            <person name="Springer N.M."/>
            <person name="Sun Q."/>
            <person name="Wang H."/>
            <person name="Waterman M."/>
            <person name="Westerman R."/>
            <person name="Wolfgruber T.K."/>
            <person name="Yang L."/>
            <person name="Yu Y."/>
            <person name="Zhang L."/>
            <person name="Zhou S."/>
            <person name="Zhu Q."/>
            <person name="Bennetzen J.L."/>
            <person name="Dawe R.K."/>
            <person name="Jiang J."/>
            <person name="Jiang N."/>
            <person name="Presting G.G."/>
            <person name="Wessler S.R."/>
            <person name="Aluru S."/>
            <person name="Martienssen R.A."/>
            <person name="Clifton S.W."/>
            <person name="McCombie W.R."/>
            <person name="Wing R.A."/>
            <person name="Wilson R.K."/>
        </authorList>
    </citation>
    <scope>NUCLEOTIDE SEQUENCE [LARGE SCALE GENOMIC DNA]</scope>
    <source>
        <strain evidence="3">cv. B73</strain>
    </source>
</reference>
<dbReference type="Proteomes" id="UP000007305">
    <property type="component" value="Chromosome 4"/>
</dbReference>
<feature type="region of interest" description="Disordered" evidence="1">
    <location>
        <begin position="165"/>
        <end position="187"/>
    </location>
</feature>
<evidence type="ECO:0000313" key="3">
    <source>
        <dbReference type="Proteomes" id="UP000007305"/>
    </source>
</evidence>
<keyword evidence="3" id="KW-1185">Reference proteome</keyword>
<dbReference type="AlphaFoldDB" id="A0A804NN49"/>
<organism evidence="2 3">
    <name type="scientific">Zea mays</name>
    <name type="common">Maize</name>
    <dbReference type="NCBI Taxonomy" id="4577"/>
    <lineage>
        <taxon>Eukaryota</taxon>
        <taxon>Viridiplantae</taxon>
        <taxon>Streptophyta</taxon>
        <taxon>Embryophyta</taxon>
        <taxon>Tracheophyta</taxon>
        <taxon>Spermatophyta</taxon>
        <taxon>Magnoliopsida</taxon>
        <taxon>Liliopsida</taxon>
        <taxon>Poales</taxon>
        <taxon>Poaceae</taxon>
        <taxon>PACMAD clade</taxon>
        <taxon>Panicoideae</taxon>
        <taxon>Andropogonodae</taxon>
        <taxon>Andropogoneae</taxon>
        <taxon>Tripsacinae</taxon>
        <taxon>Zea</taxon>
    </lineage>
</organism>
<protein>
    <submittedName>
        <fullName evidence="2">Uncharacterized protein</fullName>
    </submittedName>
</protein>
<accession>A0A804NN49</accession>
<sequence length="187" mass="19337">MGKGGTVLLAVMAAVGALQRGSGAVVVRMEAGTRAGATDMAEQGRTLLQAGLALVAPQRAVVLVLAASSLISRDGAGIFFMGFNSNDFTTFQGSCTGLSCGEIHMELTVALLSIFCSGNHLTVVPSQEIILGIQGEQMSVSKSATHAAATSVRAGDDRLRSFAPSRARPRAACPHQRQQPSHPSKTC</sequence>
<dbReference type="Gramene" id="Zm00001eb173010_T001">
    <property type="protein sequence ID" value="Zm00001eb173010_P001"/>
    <property type="gene ID" value="Zm00001eb173010"/>
</dbReference>
<evidence type="ECO:0000313" key="2">
    <source>
        <dbReference type="EnsemblPlants" id="Zm00001eb173010_P001"/>
    </source>
</evidence>
<reference evidence="2" key="2">
    <citation type="submission" date="2019-07" db="EMBL/GenBank/DDBJ databases">
        <authorList>
            <person name="Seetharam A."/>
            <person name="Woodhouse M."/>
            <person name="Cannon E."/>
        </authorList>
    </citation>
    <scope>NUCLEOTIDE SEQUENCE [LARGE SCALE GENOMIC DNA]</scope>
    <source>
        <strain evidence="2">cv. B73</strain>
    </source>
</reference>
<name>A0A804NN49_MAIZE</name>
<feature type="compositionally biased region" description="Polar residues" evidence="1">
    <location>
        <begin position="176"/>
        <end position="187"/>
    </location>
</feature>